<evidence type="ECO:0000313" key="2">
    <source>
        <dbReference type="Proteomes" id="UP001283361"/>
    </source>
</evidence>
<proteinExistence type="predicted"/>
<reference evidence="1" key="1">
    <citation type="journal article" date="2023" name="G3 (Bethesda)">
        <title>A reference genome for the long-term kleptoplast-retaining sea slug Elysia crispata morphotype clarki.</title>
        <authorList>
            <person name="Eastman K.E."/>
            <person name="Pendleton A.L."/>
            <person name="Shaikh M.A."/>
            <person name="Suttiyut T."/>
            <person name="Ogas R."/>
            <person name="Tomko P."/>
            <person name="Gavelis G."/>
            <person name="Widhalm J.R."/>
            <person name="Wisecaver J.H."/>
        </authorList>
    </citation>
    <scope>NUCLEOTIDE SEQUENCE</scope>
    <source>
        <strain evidence="1">ECLA1</strain>
    </source>
</reference>
<gene>
    <name evidence="1" type="ORF">RRG08_000100</name>
</gene>
<name>A0AAE0XNI7_9GAST</name>
<organism evidence="1 2">
    <name type="scientific">Elysia crispata</name>
    <name type="common">lettuce slug</name>
    <dbReference type="NCBI Taxonomy" id="231223"/>
    <lineage>
        <taxon>Eukaryota</taxon>
        <taxon>Metazoa</taxon>
        <taxon>Spiralia</taxon>
        <taxon>Lophotrochozoa</taxon>
        <taxon>Mollusca</taxon>
        <taxon>Gastropoda</taxon>
        <taxon>Heterobranchia</taxon>
        <taxon>Euthyneura</taxon>
        <taxon>Panpulmonata</taxon>
        <taxon>Sacoglossa</taxon>
        <taxon>Placobranchoidea</taxon>
        <taxon>Plakobranchidae</taxon>
        <taxon>Elysia</taxon>
    </lineage>
</organism>
<evidence type="ECO:0000313" key="1">
    <source>
        <dbReference type="EMBL" id="KAK3699364.1"/>
    </source>
</evidence>
<protein>
    <submittedName>
        <fullName evidence="1">Uncharacterized protein</fullName>
    </submittedName>
</protein>
<dbReference type="AlphaFoldDB" id="A0AAE0XNI7"/>
<dbReference type="EMBL" id="JAWDGP010007945">
    <property type="protein sequence ID" value="KAK3699364.1"/>
    <property type="molecule type" value="Genomic_DNA"/>
</dbReference>
<keyword evidence="2" id="KW-1185">Reference proteome</keyword>
<comment type="caution">
    <text evidence="1">The sequence shown here is derived from an EMBL/GenBank/DDBJ whole genome shotgun (WGS) entry which is preliminary data.</text>
</comment>
<sequence>MEGDMERFLLHHYRSQNHNGGRHGEVSPTSLQVTEPQWRATWRGFSYIITGHRTTMEGDMERFLLHHYRSQNHNGGRHGEFSPTSLQVTEPQWRATWRGFSYIITGHRTTMEGDMERFLLHHYRSQNHNGGRHGEVSPISLQVTEPQRRATWRGFSYIITGHRTTKEGDMERFLLHHYRSQNHNGGRHGEVSPISLQVTEPQWRATWRGFSYIITGHRTTMEGDTREARKDYNKAPEPDMERFLLHHYRSQNHNGGRHGEVSPTSLQVTEPQWRATWRGFSYIITGHRTTMEGDMERFLLYHYRSQNHNGGRHGEVSPTSLQVTEPQWRATWRGFSYIITGHRTTMEGDMERFLLHHYRSQNHNGGRHGEVSPISLQVTEPQRRATWIGFYYIITGHRTTTEGDMERFLLHHYRSQNHNGGRHGEVSPISLQVTEPQWRATWRGFSYIITGHRTTMEGDTRVARKN</sequence>
<accession>A0AAE0XNI7</accession>
<dbReference type="Proteomes" id="UP001283361">
    <property type="component" value="Unassembled WGS sequence"/>
</dbReference>